<dbReference type="STRING" id="1396826.PHA8399_01355"/>
<name>A0A0P1H882_9RHOB</name>
<gene>
    <name evidence="1" type="primary">prpB</name>
    <name evidence="1" type="ORF">PHA8399_01355</name>
</gene>
<dbReference type="EC" id="4.1.3.30" evidence="1"/>
<reference evidence="1 2" key="1">
    <citation type="submission" date="2015-09" db="EMBL/GenBank/DDBJ databases">
        <authorList>
            <consortium name="Swine Surveillance"/>
        </authorList>
    </citation>
    <scope>NUCLEOTIDE SEQUENCE [LARGE SCALE GENOMIC DNA]</scope>
    <source>
        <strain evidence="1 2">CECT 8399</strain>
    </source>
</reference>
<dbReference type="EMBL" id="CYSR01000011">
    <property type="protein sequence ID" value="CUH99239.1"/>
    <property type="molecule type" value="Genomic_DNA"/>
</dbReference>
<evidence type="ECO:0000313" key="2">
    <source>
        <dbReference type="Proteomes" id="UP000051326"/>
    </source>
</evidence>
<dbReference type="GO" id="GO:0046421">
    <property type="term" value="F:methylisocitrate lyase activity"/>
    <property type="evidence" value="ECO:0007669"/>
    <property type="project" value="UniProtKB-EC"/>
</dbReference>
<dbReference type="RefSeq" id="WP_058285395.1">
    <property type="nucleotide sequence ID" value="NZ_CYSR01000011.1"/>
</dbReference>
<dbReference type="Gene3D" id="3.20.20.60">
    <property type="entry name" value="Phosphoenolpyruvate-binding domains"/>
    <property type="match status" value="1"/>
</dbReference>
<protein>
    <submittedName>
        <fullName evidence="1">Methylisocitrate lyase</fullName>
        <ecNumber evidence="1">4.1.3.30</ecNumber>
    </submittedName>
</protein>
<dbReference type="AlphaFoldDB" id="A0A0P1H882"/>
<dbReference type="Pfam" id="PF13714">
    <property type="entry name" value="PEP_mutase"/>
    <property type="match status" value="1"/>
</dbReference>
<accession>A0A0P1H882</accession>
<sequence>MTYSDRAAGFAALHQPGNPVVLYNIWDTGSAKAVAGAGAKALATGSFPVAAAQGFPDGEQIPLEFVLGNAERIVAATDLPVTIDFEGGYASEPEQLTVNVTRLAHTGAVGLNFEDQVVGTADLYGIIEQARRVTAVRAAHADMFVNARTDLFLKEKDASKHGTLLSEALERGAAYAEAGANGFFVPGLSDPDLIARVCEASALPVNTMMRGITLETARQAGVARCSYGPIPHAKLMQVLAEQFQALE</sequence>
<dbReference type="InterPro" id="IPR015813">
    <property type="entry name" value="Pyrv/PenolPyrv_kinase-like_dom"/>
</dbReference>
<dbReference type="Proteomes" id="UP000051326">
    <property type="component" value="Unassembled WGS sequence"/>
</dbReference>
<proteinExistence type="predicted"/>
<evidence type="ECO:0000313" key="1">
    <source>
        <dbReference type="EMBL" id="CUH99239.1"/>
    </source>
</evidence>
<organism evidence="1 2">
    <name type="scientific">Leisingera aquaemixtae</name>
    <dbReference type="NCBI Taxonomy" id="1396826"/>
    <lineage>
        <taxon>Bacteria</taxon>
        <taxon>Pseudomonadati</taxon>
        <taxon>Pseudomonadota</taxon>
        <taxon>Alphaproteobacteria</taxon>
        <taxon>Rhodobacterales</taxon>
        <taxon>Roseobacteraceae</taxon>
        <taxon>Leisingera</taxon>
    </lineage>
</organism>
<dbReference type="SUPFAM" id="SSF51621">
    <property type="entry name" value="Phosphoenolpyruvate/pyruvate domain"/>
    <property type="match status" value="1"/>
</dbReference>
<keyword evidence="1" id="KW-0456">Lyase</keyword>
<dbReference type="InterPro" id="IPR039556">
    <property type="entry name" value="ICL/PEPM"/>
</dbReference>
<dbReference type="InterPro" id="IPR040442">
    <property type="entry name" value="Pyrv_kinase-like_dom_sf"/>
</dbReference>
<dbReference type="CDD" id="cd00377">
    <property type="entry name" value="ICL_PEPM"/>
    <property type="match status" value="1"/>
</dbReference>
<dbReference type="PANTHER" id="PTHR42905:SF16">
    <property type="entry name" value="CARBOXYPHOSPHONOENOLPYRUVATE PHOSPHONOMUTASE-LIKE PROTEIN (AFU_ORTHOLOGUE AFUA_5G07230)"/>
    <property type="match status" value="1"/>
</dbReference>
<dbReference type="PANTHER" id="PTHR42905">
    <property type="entry name" value="PHOSPHOENOLPYRUVATE CARBOXYLASE"/>
    <property type="match status" value="1"/>
</dbReference>